<dbReference type="EMBL" id="AVQI01000067">
    <property type="protein sequence ID" value="ERK00483.1"/>
    <property type="molecule type" value="Genomic_DNA"/>
</dbReference>
<accession>A0ABN0P6P3</accession>
<protein>
    <submittedName>
        <fullName evidence="1">Uncharacterized protein</fullName>
    </submittedName>
</protein>
<sequence length="179" mass="19363">MKLDVRFESKNGKLYALKTGEEADTGALIPFDSSVLADASSVSAEAEAQRFSQDRGKILAVYVPLRTAEISENTYDEMYLAALRVFLKSIETYGAYAVVVPISDCGCGAGRLTQAMCHTARRIKDCASVIGFAILDTMTESEAAAFIDAMSEKHAHYVYFSNRHAGSSFVTYAVGCGRA</sequence>
<name>A0ABN0P6P3_TRESO</name>
<evidence type="ECO:0000313" key="1">
    <source>
        <dbReference type="EMBL" id="ERK00483.1"/>
    </source>
</evidence>
<organism evidence="1 2">
    <name type="scientific">Treponema socranskii subsp. socranskii VPI DR56BR1116 = ATCC 35536</name>
    <dbReference type="NCBI Taxonomy" id="1125725"/>
    <lineage>
        <taxon>Bacteria</taxon>
        <taxon>Pseudomonadati</taxon>
        <taxon>Spirochaetota</taxon>
        <taxon>Spirochaetia</taxon>
        <taxon>Spirochaetales</taxon>
        <taxon>Treponemataceae</taxon>
        <taxon>Treponema</taxon>
    </lineage>
</organism>
<proteinExistence type="predicted"/>
<gene>
    <name evidence="1" type="ORF">HMPREF0860_0994</name>
</gene>
<reference evidence="1 2" key="1">
    <citation type="submission" date="2013-08" db="EMBL/GenBank/DDBJ databases">
        <authorList>
            <person name="Durkin A.S."/>
            <person name="Haft D.R."/>
            <person name="McCorrison J."/>
            <person name="Torralba M."/>
            <person name="Gillis M."/>
            <person name="Haft D.H."/>
            <person name="Methe B."/>
            <person name="Sutton G."/>
            <person name="Nelson K.E."/>
        </authorList>
    </citation>
    <scope>NUCLEOTIDE SEQUENCE [LARGE SCALE GENOMIC DNA]</scope>
    <source>
        <strain evidence="1 2">ATCC 35536</strain>
    </source>
</reference>
<evidence type="ECO:0000313" key="2">
    <source>
        <dbReference type="Proteomes" id="UP000016646"/>
    </source>
</evidence>
<dbReference type="Proteomes" id="UP000016646">
    <property type="component" value="Unassembled WGS sequence"/>
</dbReference>
<dbReference type="RefSeq" id="WP_021495705.1">
    <property type="nucleotide sequence ID" value="NZ_AVQI01000067.1"/>
</dbReference>
<keyword evidence="2" id="KW-1185">Reference proteome</keyword>
<comment type="caution">
    <text evidence="1">The sequence shown here is derived from an EMBL/GenBank/DDBJ whole genome shotgun (WGS) entry which is preliminary data.</text>
</comment>